<organism evidence="6 7">
    <name type="scientific">Sphingobacterium kitahiroshimense</name>
    <dbReference type="NCBI Taxonomy" id="470446"/>
    <lineage>
        <taxon>Bacteria</taxon>
        <taxon>Pseudomonadati</taxon>
        <taxon>Bacteroidota</taxon>
        <taxon>Sphingobacteriia</taxon>
        <taxon>Sphingobacteriales</taxon>
        <taxon>Sphingobacteriaceae</taxon>
        <taxon>Sphingobacterium</taxon>
    </lineage>
</organism>
<dbReference type="InterPro" id="IPR036847">
    <property type="entry name" value="RimP_C_sf"/>
</dbReference>
<dbReference type="PANTHER" id="PTHR33867">
    <property type="entry name" value="RIBOSOME MATURATION FACTOR RIMP"/>
    <property type="match status" value="1"/>
</dbReference>
<dbReference type="InterPro" id="IPR035956">
    <property type="entry name" value="RimP_N_sf"/>
</dbReference>
<reference evidence="6 7" key="1">
    <citation type="submission" date="2024-04" db="EMBL/GenBank/DDBJ databases">
        <title>WGS of bacteria from Torrens River.</title>
        <authorList>
            <person name="Wyrsch E.R."/>
            <person name="Drigo B."/>
        </authorList>
    </citation>
    <scope>NUCLEOTIDE SEQUENCE [LARGE SCALE GENOMIC DNA]</scope>
    <source>
        <strain evidence="6 7">TWI391</strain>
    </source>
</reference>
<keyword evidence="2 3" id="KW-0690">Ribosome biogenesis</keyword>
<sequence length="155" mass="17464">MQNVEKRVIELVQEKLADRDDLFIVSVKFHPNSVLEVLLDGDQGISIDDCVQVSKFVGFQLEEEGTVEKAYRLEVSSPGLDANFVNQRQYEKNIGRNVQVKLNDGTKTEGTLLAVEDAQITIEETIKEKGKKAEQVARIIPFEQIKATKVLISFK</sequence>
<dbReference type="Pfam" id="PF17384">
    <property type="entry name" value="DUF150_C"/>
    <property type="match status" value="1"/>
</dbReference>
<dbReference type="EMBL" id="JBDJNQ010000013">
    <property type="protein sequence ID" value="MEN5380064.1"/>
    <property type="molecule type" value="Genomic_DNA"/>
</dbReference>
<feature type="domain" description="Ribosome maturation factor RimP N-terminal" evidence="4">
    <location>
        <begin position="24"/>
        <end position="81"/>
    </location>
</feature>
<comment type="caution">
    <text evidence="6">The sequence shown here is derived from an EMBL/GenBank/DDBJ whole genome shotgun (WGS) entry which is preliminary data.</text>
</comment>
<name>A0ABV0C2X5_9SPHI</name>
<dbReference type="Pfam" id="PF02576">
    <property type="entry name" value="RimP_N"/>
    <property type="match status" value="1"/>
</dbReference>
<feature type="domain" description="Ribosome maturation factor RimP C-terminal" evidence="5">
    <location>
        <begin position="86"/>
        <end position="154"/>
    </location>
</feature>
<dbReference type="Proteomes" id="UP001409291">
    <property type="component" value="Unassembled WGS sequence"/>
</dbReference>
<dbReference type="SUPFAM" id="SSF75420">
    <property type="entry name" value="YhbC-like, N-terminal domain"/>
    <property type="match status" value="1"/>
</dbReference>
<dbReference type="InterPro" id="IPR003728">
    <property type="entry name" value="Ribosome_maturation_RimP"/>
</dbReference>
<evidence type="ECO:0000256" key="2">
    <source>
        <dbReference type="ARBA" id="ARBA00022517"/>
    </source>
</evidence>
<gene>
    <name evidence="3 6" type="primary">rimP</name>
    <name evidence="6" type="ORF">ABE541_22550</name>
</gene>
<dbReference type="Gene3D" id="3.30.300.70">
    <property type="entry name" value="RimP-like superfamily, N-terminal"/>
    <property type="match status" value="1"/>
</dbReference>
<comment type="similarity">
    <text evidence="3">Belongs to the RimP family.</text>
</comment>
<dbReference type="InterPro" id="IPR028998">
    <property type="entry name" value="RimP_C"/>
</dbReference>
<keyword evidence="1 3" id="KW-0963">Cytoplasm</keyword>
<evidence type="ECO:0000313" key="6">
    <source>
        <dbReference type="EMBL" id="MEN5380064.1"/>
    </source>
</evidence>
<comment type="function">
    <text evidence="3">Required for maturation of 30S ribosomal subunits.</text>
</comment>
<dbReference type="Gene3D" id="2.30.30.180">
    <property type="entry name" value="Ribosome maturation factor RimP, C-terminal domain"/>
    <property type="match status" value="1"/>
</dbReference>
<protein>
    <recommendedName>
        <fullName evidence="3">Ribosome maturation factor RimP</fullName>
    </recommendedName>
</protein>
<evidence type="ECO:0000259" key="5">
    <source>
        <dbReference type="Pfam" id="PF17384"/>
    </source>
</evidence>
<evidence type="ECO:0000256" key="1">
    <source>
        <dbReference type="ARBA" id="ARBA00022490"/>
    </source>
</evidence>
<evidence type="ECO:0000256" key="3">
    <source>
        <dbReference type="HAMAP-Rule" id="MF_01077"/>
    </source>
</evidence>
<dbReference type="HAMAP" id="MF_01077">
    <property type="entry name" value="RimP"/>
    <property type="match status" value="1"/>
</dbReference>
<dbReference type="RefSeq" id="WP_021189503.1">
    <property type="nucleotide sequence ID" value="NZ_JAOQNK010000001.1"/>
</dbReference>
<dbReference type="CDD" id="cd01734">
    <property type="entry name" value="YlxS_C"/>
    <property type="match status" value="1"/>
</dbReference>
<evidence type="ECO:0000313" key="7">
    <source>
        <dbReference type="Proteomes" id="UP001409291"/>
    </source>
</evidence>
<accession>A0ABV0C2X5</accession>
<dbReference type="PANTHER" id="PTHR33867:SF1">
    <property type="entry name" value="RIBOSOME MATURATION FACTOR RIMP"/>
    <property type="match status" value="1"/>
</dbReference>
<evidence type="ECO:0000259" key="4">
    <source>
        <dbReference type="Pfam" id="PF02576"/>
    </source>
</evidence>
<dbReference type="NCBIfam" id="NF002531">
    <property type="entry name" value="PRK02001.1"/>
    <property type="match status" value="1"/>
</dbReference>
<comment type="subcellular location">
    <subcellularLocation>
        <location evidence="3">Cytoplasm</location>
    </subcellularLocation>
</comment>
<dbReference type="InterPro" id="IPR028989">
    <property type="entry name" value="RimP_N"/>
</dbReference>
<dbReference type="SUPFAM" id="SSF74942">
    <property type="entry name" value="YhbC-like, C-terminal domain"/>
    <property type="match status" value="1"/>
</dbReference>
<proteinExistence type="inferred from homology"/>
<keyword evidence="7" id="KW-1185">Reference proteome</keyword>